<feature type="compositionally biased region" description="Polar residues" evidence="1">
    <location>
        <begin position="119"/>
        <end position="136"/>
    </location>
</feature>
<dbReference type="EMBL" id="ML994614">
    <property type="protein sequence ID" value="KAF2192922.1"/>
    <property type="molecule type" value="Genomic_DNA"/>
</dbReference>
<organism evidence="2 3">
    <name type="scientific">Zopfia rhizophila CBS 207.26</name>
    <dbReference type="NCBI Taxonomy" id="1314779"/>
    <lineage>
        <taxon>Eukaryota</taxon>
        <taxon>Fungi</taxon>
        <taxon>Dikarya</taxon>
        <taxon>Ascomycota</taxon>
        <taxon>Pezizomycotina</taxon>
        <taxon>Dothideomycetes</taxon>
        <taxon>Dothideomycetes incertae sedis</taxon>
        <taxon>Zopfiaceae</taxon>
        <taxon>Zopfia</taxon>
    </lineage>
</organism>
<reference evidence="2" key="1">
    <citation type="journal article" date="2020" name="Stud. Mycol.">
        <title>101 Dothideomycetes genomes: a test case for predicting lifestyles and emergence of pathogens.</title>
        <authorList>
            <person name="Haridas S."/>
            <person name="Albert R."/>
            <person name="Binder M."/>
            <person name="Bloem J."/>
            <person name="Labutti K."/>
            <person name="Salamov A."/>
            <person name="Andreopoulos B."/>
            <person name="Baker S."/>
            <person name="Barry K."/>
            <person name="Bills G."/>
            <person name="Bluhm B."/>
            <person name="Cannon C."/>
            <person name="Castanera R."/>
            <person name="Culley D."/>
            <person name="Daum C."/>
            <person name="Ezra D."/>
            <person name="Gonzalez J."/>
            <person name="Henrissat B."/>
            <person name="Kuo A."/>
            <person name="Liang C."/>
            <person name="Lipzen A."/>
            <person name="Lutzoni F."/>
            <person name="Magnuson J."/>
            <person name="Mondo S."/>
            <person name="Nolan M."/>
            <person name="Ohm R."/>
            <person name="Pangilinan J."/>
            <person name="Park H.-J."/>
            <person name="Ramirez L."/>
            <person name="Alfaro M."/>
            <person name="Sun H."/>
            <person name="Tritt A."/>
            <person name="Yoshinaga Y."/>
            <person name="Zwiers L.-H."/>
            <person name="Turgeon B."/>
            <person name="Goodwin S."/>
            <person name="Spatafora J."/>
            <person name="Crous P."/>
            <person name="Grigoriev I."/>
        </authorList>
    </citation>
    <scope>NUCLEOTIDE SEQUENCE</scope>
    <source>
        <strain evidence="2">CBS 207.26</strain>
    </source>
</reference>
<evidence type="ECO:0000313" key="2">
    <source>
        <dbReference type="EMBL" id="KAF2192922.1"/>
    </source>
</evidence>
<gene>
    <name evidence="2" type="ORF">K469DRAFT_693019</name>
</gene>
<dbReference type="Proteomes" id="UP000800200">
    <property type="component" value="Unassembled WGS sequence"/>
</dbReference>
<feature type="compositionally biased region" description="Basic and acidic residues" evidence="1">
    <location>
        <begin position="109"/>
        <end position="118"/>
    </location>
</feature>
<proteinExistence type="predicted"/>
<keyword evidence="3" id="KW-1185">Reference proteome</keyword>
<evidence type="ECO:0000256" key="1">
    <source>
        <dbReference type="SAM" id="MobiDB-lite"/>
    </source>
</evidence>
<feature type="compositionally biased region" description="Basic and acidic residues" evidence="1">
    <location>
        <begin position="184"/>
        <end position="194"/>
    </location>
</feature>
<sequence>MTREAPLEVNALIAKVEGILSRLKKIKDEIQQPRLRPAAYRKTTRSHASFNLETISQILQEAHAVQASQNPASTVLKNPEIFYSEEGRIGHEDAQGENTQNGDSTQDDENARNKDTQNHENTQNDGNTQNDENTLNRGADAAVPDNGQGTTNSTDLRNNENSQHNANLRNDDHLQNNENTQDNDYEHTRGNGNI</sequence>
<feature type="region of interest" description="Disordered" evidence="1">
    <location>
        <begin position="91"/>
        <end position="194"/>
    </location>
</feature>
<accession>A0A6A6EPK8</accession>
<feature type="compositionally biased region" description="Polar residues" evidence="1">
    <location>
        <begin position="147"/>
        <end position="168"/>
    </location>
</feature>
<name>A0A6A6EPK8_9PEZI</name>
<evidence type="ECO:0000313" key="3">
    <source>
        <dbReference type="Proteomes" id="UP000800200"/>
    </source>
</evidence>
<protein>
    <submittedName>
        <fullName evidence="2">Uncharacterized protein</fullName>
    </submittedName>
</protein>
<dbReference type="AlphaFoldDB" id="A0A6A6EPK8"/>